<evidence type="ECO:0000313" key="3">
    <source>
        <dbReference type="Proteomes" id="UP001606099"/>
    </source>
</evidence>
<dbReference type="Gene3D" id="3.40.50.150">
    <property type="entry name" value="Vaccinia Virus protein VP39"/>
    <property type="match status" value="1"/>
</dbReference>
<dbReference type="EMBL" id="JBIGHZ010000005">
    <property type="protein sequence ID" value="MFG6449282.1"/>
    <property type="molecule type" value="Genomic_DNA"/>
</dbReference>
<name>A0ABW7FYA4_9BURK</name>
<keyword evidence="2" id="KW-0489">Methyltransferase</keyword>
<dbReference type="Proteomes" id="UP001606099">
    <property type="component" value="Unassembled WGS sequence"/>
</dbReference>
<dbReference type="EC" id="2.1.1.222" evidence="2"/>
<gene>
    <name evidence="2" type="ORF">ACG0Z6_13720</name>
</gene>
<dbReference type="Pfam" id="PF08241">
    <property type="entry name" value="Methyltransf_11"/>
    <property type="match status" value="1"/>
</dbReference>
<organism evidence="2 3">
    <name type="scientific">Roseateles rivi</name>
    <dbReference type="NCBI Taxonomy" id="3299028"/>
    <lineage>
        <taxon>Bacteria</taxon>
        <taxon>Pseudomonadati</taxon>
        <taxon>Pseudomonadota</taxon>
        <taxon>Betaproteobacteria</taxon>
        <taxon>Burkholderiales</taxon>
        <taxon>Sphaerotilaceae</taxon>
        <taxon>Roseateles</taxon>
    </lineage>
</organism>
<dbReference type="RefSeq" id="WP_394462314.1">
    <property type="nucleotide sequence ID" value="NZ_JBIGHZ010000005.1"/>
</dbReference>
<dbReference type="SUPFAM" id="SSF53335">
    <property type="entry name" value="S-adenosyl-L-methionine-dependent methyltransferases"/>
    <property type="match status" value="1"/>
</dbReference>
<evidence type="ECO:0000313" key="2">
    <source>
        <dbReference type="EMBL" id="MFG6449282.1"/>
    </source>
</evidence>
<comment type="caution">
    <text evidence="2">The sequence shown here is derived from an EMBL/GenBank/DDBJ whole genome shotgun (WGS) entry which is preliminary data.</text>
</comment>
<proteinExistence type="predicted"/>
<dbReference type="GO" id="GO:0061542">
    <property type="term" value="F:3-demethylubiquinol 3-O-methyltransferase activity"/>
    <property type="evidence" value="ECO:0007669"/>
    <property type="project" value="UniProtKB-EC"/>
</dbReference>
<sequence length="208" mass="23344">MAHIQQFFFVNGVKQFLPQHFQGKKVLEIGSLNLNGSVRQFFTDCDYLGLDVGPGRDVDLVCHGENHGATAESYDVIISCEAMEHNPAWRTTWLNMLRMLKPDGLMIMTCATHGRRQHGTAEFQPGDSPLTVGMSQNYYRNLAAEDFSALCPPTAWFSEHAFNTDYESHDLYFFGVGLGASAQVRHQGAELKASLAKHYHDKNVLGRY</sequence>
<feature type="domain" description="Methyltransferase type 11" evidence="1">
    <location>
        <begin position="62"/>
        <end position="107"/>
    </location>
</feature>
<protein>
    <submittedName>
        <fullName evidence="2">Class I SAM-dependent methyltransferase</fullName>
        <ecNumber evidence="2">2.1.1.222</ecNumber>
        <ecNumber evidence="2">2.1.1.64</ecNumber>
    </submittedName>
</protein>
<keyword evidence="2" id="KW-0808">Transferase</keyword>
<accession>A0ABW7FYA4</accession>
<dbReference type="InterPro" id="IPR029063">
    <property type="entry name" value="SAM-dependent_MTases_sf"/>
</dbReference>
<dbReference type="InterPro" id="IPR013216">
    <property type="entry name" value="Methyltransf_11"/>
</dbReference>
<keyword evidence="3" id="KW-1185">Reference proteome</keyword>
<dbReference type="GO" id="GO:0102208">
    <property type="term" value="F:2-polyprenyl-6-hydroxyphenol methylase activity"/>
    <property type="evidence" value="ECO:0007669"/>
    <property type="project" value="UniProtKB-EC"/>
</dbReference>
<evidence type="ECO:0000259" key="1">
    <source>
        <dbReference type="Pfam" id="PF08241"/>
    </source>
</evidence>
<reference evidence="2 3" key="1">
    <citation type="submission" date="2024-08" db="EMBL/GenBank/DDBJ databases">
        <authorList>
            <person name="Lu H."/>
        </authorList>
    </citation>
    <scope>NUCLEOTIDE SEQUENCE [LARGE SCALE GENOMIC DNA]</scope>
    <source>
        <strain evidence="2 3">BYS180W</strain>
    </source>
</reference>
<dbReference type="EC" id="2.1.1.64" evidence="2"/>
<dbReference type="GO" id="GO:0032259">
    <property type="term" value="P:methylation"/>
    <property type="evidence" value="ECO:0007669"/>
    <property type="project" value="UniProtKB-KW"/>
</dbReference>